<protein>
    <submittedName>
        <fullName evidence="1">Antifreeze protein</fullName>
    </submittedName>
</protein>
<dbReference type="EMBL" id="JACDXX010000003">
    <property type="protein sequence ID" value="MCB5409192.1"/>
    <property type="molecule type" value="Genomic_DNA"/>
</dbReference>
<evidence type="ECO:0000313" key="2">
    <source>
        <dbReference type="Proteomes" id="UP001198571"/>
    </source>
</evidence>
<comment type="caution">
    <text evidence="1">The sequence shown here is derived from an EMBL/GenBank/DDBJ whole genome shotgun (WGS) entry which is preliminary data.</text>
</comment>
<evidence type="ECO:0000313" key="1">
    <source>
        <dbReference type="EMBL" id="MCB5409192.1"/>
    </source>
</evidence>
<accession>A0ABS8CIF7</accession>
<name>A0ABS8CIF7_9RHOB</name>
<gene>
    <name evidence="1" type="ORF">H0485_04110</name>
</gene>
<sequence>MFPFATALKPDEMLRLGLQSTVLLAEAQAVMAMRLFGMIGLWPLGPGEEARMVSEKLRALQESQAAALKAVMRGASPLGVAEAALKPVGRRTRANARRLAKPGKLPR</sequence>
<reference evidence="1 2" key="1">
    <citation type="submission" date="2020-07" db="EMBL/GenBank/DDBJ databases">
        <title>Pseudogemmobacter sp. nov., isolated from poultry manure in Taiwan.</title>
        <authorList>
            <person name="Lin S.-Y."/>
            <person name="Tang Y.-S."/>
            <person name="Young C.-C."/>
        </authorList>
    </citation>
    <scope>NUCLEOTIDE SEQUENCE [LARGE SCALE GENOMIC DNA]</scope>
    <source>
        <strain evidence="1 2">CC-YST710</strain>
    </source>
</reference>
<dbReference type="Proteomes" id="UP001198571">
    <property type="component" value="Unassembled WGS sequence"/>
</dbReference>
<dbReference type="RefSeq" id="WP_226934097.1">
    <property type="nucleotide sequence ID" value="NZ_JACDXX010000003.1"/>
</dbReference>
<proteinExistence type="predicted"/>
<keyword evidence="2" id="KW-1185">Reference proteome</keyword>
<organism evidence="1 2">
    <name type="scientific">Pseudogemmobacter faecipullorum</name>
    <dbReference type="NCBI Taxonomy" id="2755041"/>
    <lineage>
        <taxon>Bacteria</taxon>
        <taxon>Pseudomonadati</taxon>
        <taxon>Pseudomonadota</taxon>
        <taxon>Alphaproteobacteria</taxon>
        <taxon>Rhodobacterales</taxon>
        <taxon>Paracoccaceae</taxon>
        <taxon>Pseudogemmobacter</taxon>
    </lineage>
</organism>